<dbReference type="EMBL" id="LR796284">
    <property type="protein sequence ID" value="CAB4134054.1"/>
    <property type="molecule type" value="Genomic_DNA"/>
</dbReference>
<reference evidence="1" key="1">
    <citation type="submission" date="2020-04" db="EMBL/GenBank/DDBJ databases">
        <authorList>
            <person name="Chiriac C."/>
            <person name="Salcher M."/>
            <person name="Ghai R."/>
            <person name="Kavagutti S V."/>
        </authorList>
    </citation>
    <scope>NUCLEOTIDE SEQUENCE</scope>
</reference>
<gene>
    <name evidence="1" type="ORF">UFOVP273_8</name>
</gene>
<organism evidence="1">
    <name type="scientific">uncultured Caudovirales phage</name>
    <dbReference type="NCBI Taxonomy" id="2100421"/>
    <lineage>
        <taxon>Viruses</taxon>
        <taxon>Duplodnaviria</taxon>
        <taxon>Heunggongvirae</taxon>
        <taxon>Uroviricota</taxon>
        <taxon>Caudoviricetes</taxon>
        <taxon>Peduoviridae</taxon>
        <taxon>Maltschvirus</taxon>
        <taxon>Maltschvirus maltsch</taxon>
    </lineage>
</organism>
<protein>
    <submittedName>
        <fullName evidence="1">Uncharacterized protein</fullName>
    </submittedName>
</protein>
<evidence type="ECO:0000313" key="1">
    <source>
        <dbReference type="EMBL" id="CAB4134054.1"/>
    </source>
</evidence>
<sequence>MSIALELFLKYWKQLVLSVLLVILLYTGYEHIKQVGYNEASTKYEAIIKDYNDKLDKRISTIETNSTQLVQAQNDAAAKIDQSIDQITVLAKKKPLYVVNQTGCIPSQNFLDSYNSVINRANGK</sequence>
<proteinExistence type="predicted"/>
<accession>A0A6J5LHI7</accession>
<name>A0A6J5LHI7_9CAUD</name>